<sequence length="152" mass="17669">MKEVSAPYFRFENYVVDYIHYNYNHQAKLENKPIEVRFSLAVNINVREEEKKSTVTLKCNIFGNAEENNFPFSLEISLTGYFRGSENIEREKFIELTKYNGTAILFPYLRSTVSDITKAANINPLILPVINVINFIKEQEKKDKENSGFQGE</sequence>
<dbReference type="KEGG" id="ccha:ELD05_11980"/>
<comment type="similarity">
    <text evidence="1">Belongs to the SecB family.</text>
</comment>
<protein>
    <recommendedName>
        <fullName evidence="4">Preprotein translocase subunit SecB</fullName>
    </recommendedName>
</protein>
<dbReference type="PANTHER" id="PTHR36918">
    <property type="match status" value="1"/>
</dbReference>
<name>A0A3T0D8G7_9FIRM</name>
<keyword evidence="3" id="KW-1185">Reference proteome</keyword>
<accession>A0A3T0D8G7</accession>
<dbReference type="InterPro" id="IPR003708">
    <property type="entry name" value="SecB"/>
</dbReference>
<dbReference type="SUPFAM" id="SSF54611">
    <property type="entry name" value="SecB-like"/>
    <property type="match status" value="1"/>
</dbReference>
<dbReference type="GO" id="GO:0051082">
    <property type="term" value="F:unfolded protein binding"/>
    <property type="evidence" value="ECO:0007669"/>
    <property type="project" value="InterPro"/>
</dbReference>
<reference evidence="2 3" key="1">
    <citation type="submission" date="2018-12" db="EMBL/GenBank/DDBJ databases">
        <title>Genome sequence from the cellulolytic species, Caldicellulosiruptor changbaiensis.</title>
        <authorList>
            <person name="Blumer-Schuette S.E."/>
            <person name="Mendoza C."/>
        </authorList>
    </citation>
    <scope>NUCLEOTIDE SEQUENCE [LARGE SCALE GENOMIC DNA]</scope>
    <source>
        <strain evidence="2 3">CBS-Z</strain>
    </source>
</reference>
<dbReference type="GO" id="GO:0015031">
    <property type="term" value="P:protein transport"/>
    <property type="evidence" value="ECO:0007669"/>
    <property type="project" value="InterPro"/>
</dbReference>
<evidence type="ECO:0000256" key="1">
    <source>
        <dbReference type="ARBA" id="ARBA00009990"/>
    </source>
</evidence>
<dbReference type="PANTHER" id="PTHR36918:SF1">
    <property type="entry name" value="PROTEIN-EXPORT PROTEIN SECB"/>
    <property type="match status" value="1"/>
</dbReference>
<dbReference type="GO" id="GO:0051262">
    <property type="term" value="P:protein tetramerization"/>
    <property type="evidence" value="ECO:0007669"/>
    <property type="project" value="InterPro"/>
</dbReference>
<dbReference type="Pfam" id="PF02556">
    <property type="entry name" value="SecB"/>
    <property type="match status" value="1"/>
</dbReference>
<dbReference type="InterPro" id="IPR035958">
    <property type="entry name" value="SecB-like_sf"/>
</dbReference>
<dbReference type="AlphaFoldDB" id="A0A3T0D8G7"/>
<dbReference type="Proteomes" id="UP000282930">
    <property type="component" value="Chromosome"/>
</dbReference>
<evidence type="ECO:0000313" key="2">
    <source>
        <dbReference type="EMBL" id="AZT91276.1"/>
    </source>
</evidence>
<dbReference type="Gene3D" id="3.10.420.10">
    <property type="entry name" value="SecB-like"/>
    <property type="match status" value="1"/>
</dbReference>
<organism evidence="2 3">
    <name type="scientific">Caldicellulosiruptor changbaiensis</name>
    <dbReference type="NCBI Taxonomy" id="1222016"/>
    <lineage>
        <taxon>Bacteria</taxon>
        <taxon>Bacillati</taxon>
        <taxon>Bacillota</taxon>
        <taxon>Bacillota incertae sedis</taxon>
        <taxon>Caldicellulosiruptorales</taxon>
        <taxon>Caldicellulosiruptoraceae</taxon>
        <taxon>Caldicellulosiruptor</taxon>
    </lineage>
</organism>
<dbReference type="RefSeq" id="WP_127352606.1">
    <property type="nucleotide sequence ID" value="NZ_CP034791.1"/>
</dbReference>
<dbReference type="EMBL" id="CP034791">
    <property type="protein sequence ID" value="AZT91276.1"/>
    <property type="molecule type" value="Genomic_DNA"/>
</dbReference>
<evidence type="ECO:0008006" key="4">
    <source>
        <dbReference type="Google" id="ProtNLM"/>
    </source>
</evidence>
<proteinExistence type="inferred from homology"/>
<gene>
    <name evidence="2" type="ORF">ELD05_11980</name>
</gene>
<evidence type="ECO:0000313" key="3">
    <source>
        <dbReference type="Proteomes" id="UP000282930"/>
    </source>
</evidence>